<sequence length="48" mass="5539">MRLFKKLLYTPLILCALLIADIGIRPVSLFLWYQPVPPVKNNSRQKGL</sequence>
<dbReference type="RefSeq" id="WP_013843173.1">
    <property type="nucleotide sequence ID" value="NC_015589.1"/>
</dbReference>
<evidence type="ECO:0008006" key="4">
    <source>
        <dbReference type="Google" id="ProtNLM"/>
    </source>
</evidence>
<feature type="transmembrane region" description="Helical" evidence="1">
    <location>
        <begin position="12"/>
        <end position="33"/>
    </location>
</feature>
<evidence type="ECO:0000313" key="3">
    <source>
        <dbReference type="Proteomes" id="UP000009234"/>
    </source>
</evidence>
<reference evidence="3" key="1">
    <citation type="submission" date="2011-05" db="EMBL/GenBank/DDBJ databases">
        <title>Complete sequence of Desulfotomaculum ruminis DSM 2154.</title>
        <authorList>
            <person name="Lucas S."/>
            <person name="Copeland A."/>
            <person name="Lapidus A."/>
            <person name="Cheng J.-F."/>
            <person name="Goodwin L."/>
            <person name="Pitluck S."/>
            <person name="Lu M."/>
            <person name="Detter J.C."/>
            <person name="Han C."/>
            <person name="Tapia R."/>
            <person name="Land M."/>
            <person name="Hauser L."/>
            <person name="Kyrpides N."/>
            <person name="Ivanova N."/>
            <person name="Mikhailova N."/>
            <person name="Pagani I."/>
            <person name="Stams A.J.M."/>
            <person name="Plugge C.M."/>
            <person name="Muyzer G."/>
            <person name="Kuever J."/>
            <person name="Parshina S.N."/>
            <person name="Ivanova A.E."/>
            <person name="Nazina T.N."/>
            <person name="Brambilla E."/>
            <person name="Spring S."/>
            <person name="Klenk H.-P."/>
            <person name="Woyke T."/>
        </authorList>
    </citation>
    <scope>NUCLEOTIDE SEQUENCE [LARGE SCALE GENOMIC DNA]</scope>
    <source>
        <strain evidence="3">ATCC 23193 / DSM 2154 / NCIB 8452 / DL</strain>
    </source>
</reference>
<protein>
    <recommendedName>
        <fullName evidence="4">Cyclic lactone autoinducer peptide</fullName>
    </recommendedName>
</protein>
<dbReference type="NCBIfam" id="TIGR04223">
    <property type="entry name" value="quorum_AgrD"/>
    <property type="match status" value="1"/>
</dbReference>
<keyword evidence="1" id="KW-0812">Transmembrane</keyword>
<dbReference type="EMBL" id="CP002780">
    <property type="protein sequence ID" value="AEG61427.1"/>
    <property type="molecule type" value="Genomic_DNA"/>
</dbReference>
<dbReference type="InterPro" id="IPR009229">
    <property type="entry name" value="AgrD"/>
</dbReference>
<dbReference type="Proteomes" id="UP000009234">
    <property type="component" value="Chromosome"/>
</dbReference>
<evidence type="ECO:0000256" key="1">
    <source>
        <dbReference type="SAM" id="Phobius"/>
    </source>
</evidence>
<name>F6DVG7_DESRL</name>
<reference evidence="2 3" key="2">
    <citation type="journal article" date="2012" name="Stand. Genomic Sci.">
        <title>Complete genome sequence of the sulfate-reducing firmicute Desulfotomaculum ruminis type strain (DL(T)).</title>
        <authorList>
            <person name="Spring S."/>
            <person name="Visser M."/>
            <person name="Lu M."/>
            <person name="Copeland A."/>
            <person name="Lapidus A."/>
            <person name="Lucas S."/>
            <person name="Cheng J.F."/>
            <person name="Han C."/>
            <person name="Tapia R."/>
            <person name="Goodwin L.A."/>
            <person name="Pitluck S."/>
            <person name="Ivanova N."/>
            <person name="Land M."/>
            <person name="Hauser L."/>
            <person name="Larimer F."/>
            <person name="Rohde M."/>
            <person name="Goker M."/>
            <person name="Detter J.C."/>
            <person name="Kyrpides N.C."/>
            <person name="Woyke T."/>
            <person name="Schaap P.J."/>
            <person name="Plugge C.M."/>
            <person name="Muyzer G."/>
            <person name="Kuever J."/>
            <person name="Pereira I.A."/>
            <person name="Parshina S.N."/>
            <person name="Bernier-Latmani R."/>
            <person name="Stams A.J."/>
            <person name="Klenk H.P."/>
        </authorList>
    </citation>
    <scope>NUCLEOTIDE SEQUENCE [LARGE SCALE GENOMIC DNA]</scope>
    <source>
        <strain evidence="3">ATCC 23193 / DSM 2154 / NCIB 8452 / DL</strain>
    </source>
</reference>
<proteinExistence type="predicted"/>
<organism evidence="2 3">
    <name type="scientific">Desulforamulus ruminis (strain ATCC 23193 / DSM 2154 / NCIMB 8452 / DL)</name>
    <name type="common">Desulfotomaculum ruminis</name>
    <dbReference type="NCBI Taxonomy" id="696281"/>
    <lineage>
        <taxon>Bacteria</taxon>
        <taxon>Bacillati</taxon>
        <taxon>Bacillota</taxon>
        <taxon>Clostridia</taxon>
        <taxon>Eubacteriales</taxon>
        <taxon>Peptococcaceae</taxon>
        <taxon>Desulforamulus</taxon>
    </lineage>
</organism>
<dbReference type="HOGENOM" id="CLU_216281_0_0_9"/>
<dbReference type="STRING" id="696281.Desru_3221"/>
<keyword evidence="3" id="KW-1185">Reference proteome</keyword>
<gene>
    <name evidence="2" type="ordered locus">Desru_3221</name>
</gene>
<keyword evidence="1" id="KW-1133">Transmembrane helix</keyword>
<dbReference type="AlphaFoldDB" id="F6DVG7"/>
<dbReference type="OrthoDB" id="1809708at2"/>
<keyword evidence="1" id="KW-0472">Membrane</keyword>
<dbReference type="KEGG" id="dru:Desru_3221"/>
<accession>F6DVG7</accession>
<evidence type="ECO:0000313" key="2">
    <source>
        <dbReference type="EMBL" id="AEG61427.1"/>
    </source>
</evidence>